<dbReference type="InterPro" id="IPR000023">
    <property type="entry name" value="Phosphofructokinase_dom"/>
</dbReference>
<dbReference type="Pfam" id="PF00365">
    <property type="entry name" value="PFK"/>
    <property type="match status" value="1"/>
</dbReference>
<dbReference type="EMBL" id="SIDB01000004">
    <property type="protein sequence ID" value="KAI3433465.1"/>
    <property type="molecule type" value="Genomic_DNA"/>
</dbReference>
<evidence type="ECO:0000256" key="1">
    <source>
        <dbReference type="ARBA" id="ARBA00001946"/>
    </source>
</evidence>
<keyword evidence="3" id="KW-0479">Metal-binding</keyword>
<dbReference type="GO" id="GO:0006002">
    <property type="term" value="P:fructose 6-phosphate metabolic process"/>
    <property type="evidence" value="ECO:0007669"/>
    <property type="project" value="InterPro"/>
</dbReference>
<sequence length="339" mass="37285">MPIAWLQMTRMAIVSCGGICPGENDVIRAIVLKALDYGVAETNIWGIRMGFSGFVSQKHKPIVLTRQASTVEDIHLEGGTILGTCESGECDVMAVVKRLDLWAVDQLFVIGGQHEMSAAGVIQKMCDQCDVQCAVIAIPKSIDNDFLILDKCFGFETCVEEAQKALLAAKMEASSAYRGIGLVKLMGRRSGFIAVKIRFDLDRVLAYVQRRLELRGHVVLCMSEGAGQFNEDCVETDVGHWMKQEIKMKLQDVDCKYIDPSYLIRSIPATSDDRVYCKMLAHGAVHAAFAGYTAVAVGQVNTHVVYLPLHILAQAPRQMDPQGELWNRMCAANGQPPFG</sequence>
<dbReference type="GO" id="GO:0046872">
    <property type="term" value="F:metal ion binding"/>
    <property type="evidence" value="ECO:0007669"/>
    <property type="project" value="UniProtKB-KW"/>
</dbReference>
<dbReference type="InterPro" id="IPR050929">
    <property type="entry name" value="PFKA"/>
</dbReference>
<evidence type="ECO:0000259" key="6">
    <source>
        <dbReference type="Pfam" id="PF00365"/>
    </source>
</evidence>
<keyword evidence="4" id="KW-0418">Kinase</keyword>
<comment type="caution">
    <text evidence="7">The sequence shown here is derived from an EMBL/GenBank/DDBJ whole genome shotgun (WGS) entry which is preliminary data.</text>
</comment>
<protein>
    <recommendedName>
        <fullName evidence="6">Phosphofructokinase domain-containing protein</fullName>
    </recommendedName>
</protein>
<feature type="domain" description="Phosphofructokinase" evidence="6">
    <location>
        <begin position="10"/>
        <end position="287"/>
    </location>
</feature>
<dbReference type="GO" id="GO:0003872">
    <property type="term" value="F:6-phosphofructokinase activity"/>
    <property type="evidence" value="ECO:0007669"/>
    <property type="project" value="InterPro"/>
</dbReference>
<dbReference type="PRINTS" id="PR00476">
    <property type="entry name" value="PHFRCTKINASE"/>
</dbReference>
<dbReference type="InterPro" id="IPR022953">
    <property type="entry name" value="ATP_PFK"/>
</dbReference>
<evidence type="ECO:0000313" key="8">
    <source>
        <dbReference type="Proteomes" id="UP001055712"/>
    </source>
</evidence>
<reference evidence="7" key="1">
    <citation type="journal article" date="2019" name="Plant J.">
        <title>Chlorella vulgaris genome assembly and annotation reveals the molecular basis for metabolic acclimation to high light conditions.</title>
        <authorList>
            <person name="Cecchin M."/>
            <person name="Marcolungo L."/>
            <person name="Rossato M."/>
            <person name="Girolomoni L."/>
            <person name="Cosentino E."/>
            <person name="Cuine S."/>
            <person name="Li-Beisson Y."/>
            <person name="Delledonne M."/>
            <person name="Ballottari M."/>
        </authorList>
    </citation>
    <scope>NUCLEOTIDE SEQUENCE</scope>
    <source>
        <strain evidence="7">211/11P</strain>
    </source>
</reference>
<evidence type="ECO:0000313" key="7">
    <source>
        <dbReference type="EMBL" id="KAI3433465.1"/>
    </source>
</evidence>
<evidence type="ECO:0000256" key="2">
    <source>
        <dbReference type="ARBA" id="ARBA00022679"/>
    </source>
</evidence>
<dbReference type="Proteomes" id="UP001055712">
    <property type="component" value="Unassembled WGS sequence"/>
</dbReference>
<dbReference type="PANTHER" id="PTHR45770">
    <property type="entry name" value="ATP-DEPENDENT 6-PHOSPHOFRUCTOKINASE 1"/>
    <property type="match status" value="1"/>
</dbReference>
<keyword evidence="5" id="KW-0460">Magnesium</keyword>
<keyword evidence="2" id="KW-0808">Transferase</keyword>
<dbReference type="AlphaFoldDB" id="A0A9D4TTN3"/>
<accession>A0A9D4TTN3</accession>
<dbReference type="Gene3D" id="3.40.50.450">
    <property type="match status" value="1"/>
</dbReference>
<proteinExistence type="predicted"/>
<name>A0A9D4TTN3_CHLVU</name>
<reference evidence="7" key="2">
    <citation type="submission" date="2020-11" db="EMBL/GenBank/DDBJ databases">
        <authorList>
            <person name="Cecchin M."/>
            <person name="Marcolungo L."/>
            <person name="Rossato M."/>
            <person name="Girolomoni L."/>
            <person name="Cosentino E."/>
            <person name="Cuine S."/>
            <person name="Li-Beisson Y."/>
            <person name="Delledonne M."/>
            <person name="Ballottari M."/>
        </authorList>
    </citation>
    <scope>NUCLEOTIDE SEQUENCE</scope>
    <source>
        <strain evidence="7">211/11P</strain>
        <tissue evidence="7">Whole cell</tissue>
    </source>
</reference>
<dbReference type="SUPFAM" id="SSF53784">
    <property type="entry name" value="Phosphofructokinase"/>
    <property type="match status" value="1"/>
</dbReference>
<organism evidence="7 8">
    <name type="scientific">Chlorella vulgaris</name>
    <name type="common">Green alga</name>
    <dbReference type="NCBI Taxonomy" id="3077"/>
    <lineage>
        <taxon>Eukaryota</taxon>
        <taxon>Viridiplantae</taxon>
        <taxon>Chlorophyta</taxon>
        <taxon>core chlorophytes</taxon>
        <taxon>Trebouxiophyceae</taxon>
        <taxon>Chlorellales</taxon>
        <taxon>Chlorellaceae</taxon>
        <taxon>Chlorella clade</taxon>
        <taxon>Chlorella</taxon>
    </lineage>
</organism>
<gene>
    <name evidence="7" type="ORF">D9Q98_003278</name>
</gene>
<keyword evidence="8" id="KW-1185">Reference proteome</keyword>
<dbReference type="InterPro" id="IPR035966">
    <property type="entry name" value="PKF_sf"/>
</dbReference>
<comment type="cofactor">
    <cofactor evidence="1">
        <name>Mg(2+)</name>
        <dbReference type="ChEBI" id="CHEBI:18420"/>
    </cofactor>
</comment>
<evidence type="ECO:0000256" key="5">
    <source>
        <dbReference type="ARBA" id="ARBA00022842"/>
    </source>
</evidence>
<evidence type="ECO:0000256" key="3">
    <source>
        <dbReference type="ARBA" id="ARBA00022723"/>
    </source>
</evidence>
<dbReference type="OrthoDB" id="537915at2759"/>
<evidence type="ECO:0000256" key="4">
    <source>
        <dbReference type="ARBA" id="ARBA00022777"/>
    </source>
</evidence>